<evidence type="ECO:0000259" key="2">
    <source>
        <dbReference type="Pfam" id="PF17775"/>
    </source>
</evidence>
<dbReference type="STRING" id="105231.A0A1Y1IMP8"/>
<dbReference type="Pfam" id="PF17775">
    <property type="entry name" value="YchJ_M-like"/>
    <property type="match status" value="1"/>
</dbReference>
<dbReference type="Gene3D" id="3.10.450.50">
    <property type="match status" value="1"/>
</dbReference>
<evidence type="ECO:0000313" key="4">
    <source>
        <dbReference type="Proteomes" id="UP000054558"/>
    </source>
</evidence>
<dbReference type="AlphaFoldDB" id="A0A1Y1IMP8"/>
<reference evidence="3 4" key="1">
    <citation type="journal article" date="2014" name="Nat. Commun.">
        <title>Klebsormidium flaccidum genome reveals primary factors for plant terrestrial adaptation.</title>
        <authorList>
            <person name="Hori K."/>
            <person name="Maruyama F."/>
            <person name="Fujisawa T."/>
            <person name="Togashi T."/>
            <person name="Yamamoto N."/>
            <person name="Seo M."/>
            <person name="Sato S."/>
            <person name="Yamada T."/>
            <person name="Mori H."/>
            <person name="Tajima N."/>
            <person name="Moriyama T."/>
            <person name="Ikeuchi M."/>
            <person name="Watanabe M."/>
            <person name="Wada H."/>
            <person name="Kobayashi K."/>
            <person name="Saito M."/>
            <person name="Masuda T."/>
            <person name="Sasaki-Sekimoto Y."/>
            <person name="Mashiguchi K."/>
            <person name="Awai K."/>
            <person name="Shimojima M."/>
            <person name="Masuda S."/>
            <person name="Iwai M."/>
            <person name="Nobusawa T."/>
            <person name="Narise T."/>
            <person name="Kondo S."/>
            <person name="Saito H."/>
            <person name="Sato R."/>
            <person name="Murakawa M."/>
            <person name="Ihara Y."/>
            <person name="Oshima-Yamada Y."/>
            <person name="Ohtaka K."/>
            <person name="Satoh M."/>
            <person name="Sonobe K."/>
            <person name="Ishii M."/>
            <person name="Ohtani R."/>
            <person name="Kanamori-Sato M."/>
            <person name="Honoki R."/>
            <person name="Miyazaki D."/>
            <person name="Mochizuki H."/>
            <person name="Umetsu J."/>
            <person name="Higashi K."/>
            <person name="Shibata D."/>
            <person name="Kamiya Y."/>
            <person name="Sato N."/>
            <person name="Nakamura Y."/>
            <person name="Tabata S."/>
            <person name="Ida S."/>
            <person name="Kurokawa K."/>
            <person name="Ohta H."/>
        </authorList>
    </citation>
    <scope>NUCLEOTIDE SEQUENCE [LARGE SCALE GENOMIC DNA]</scope>
    <source>
        <strain evidence="3 4">NIES-2285</strain>
    </source>
</reference>
<dbReference type="OMA" id="YIIQTTH"/>
<dbReference type="OrthoDB" id="539593at2759"/>
<dbReference type="InterPro" id="IPR048469">
    <property type="entry name" value="YchJ-like_M"/>
</dbReference>
<dbReference type="EMBL" id="DF237586">
    <property type="protein sequence ID" value="GAQ90421.1"/>
    <property type="molecule type" value="Genomic_DNA"/>
</dbReference>
<dbReference type="InterPro" id="IPR032710">
    <property type="entry name" value="NTF2-like_dom_sf"/>
</dbReference>
<name>A0A1Y1IMP8_KLENI</name>
<dbReference type="Proteomes" id="UP000054558">
    <property type="component" value="Unassembled WGS sequence"/>
</dbReference>
<organism evidence="3 4">
    <name type="scientific">Klebsormidium nitens</name>
    <name type="common">Green alga</name>
    <name type="synonym">Ulothrix nitens</name>
    <dbReference type="NCBI Taxonomy" id="105231"/>
    <lineage>
        <taxon>Eukaryota</taxon>
        <taxon>Viridiplantae</taxon>
        <taxon>Streptophyta</taxon>
        <taxon>Klebsormidiophyceae</taxon>
        <taxon>Klebsormidiales</taxon>
        <taxon>Klebsormidiaceae</taxon>
        <taxon>Klebsormidium</taxon>
    </lineage>
</organism>
<gene>
    <name evidence="3" type="ORF">KFL_006370060</name>
</gene>
<evidence type="ECO:0000313" key="3">
    <source>
        <dbReference type="EMBL" id="GAQ90421.1"/>
    </source>
</evidence>
<accession>A0A1Y1IMP8</accession>
<protein>
    <recommendedName>
        <fullName evidence="2">YchJ-like middle NTF2-like domain-containing protein</fullName>
    </recommendedName>
</protein>
<keyword evidence="4" id="KW-1185">Reference proteome</keyword>
<proteinExistence type="predicted"/>
<sequence length="117" mass="13628">MRSRYTAYVKGLVDYLVDTTHPDHPDYDTMRKSVRDTTNRVRFKKLDIQDSTNGENEAFVTFRFDFSLGRGIDRHITERSRFVKEEGRWLFIGTEILEPQSPSDEDSPLAPLSNLDV</sequence>
<dbReference type="SUPFAM" id="SSF54427">
    <property type="entry name" value="NTF2-like"/>
    <property type="match status" value="1"/>
</dbReference>
<feature type="region of interest" description="Disordered" evidence="1">
    <location>
        <begin position="98"/>
        <end position="117"/>
    </location>
</feature>
<feature type="domain" description="YchJ-like middle NTF2-like" evidence="2">
    <location>
        <begin position="1"/>
        <end position="92"/>
    </location>
</feature>
<evidence type="ECO:0000256" key="1">
    <source>
        <dbReference type="SAM" id="MobiDB-lite"/>
    </source>
</evidence>